<dbReference type="InterPro" id="IPR001347">
    <property type="entry name" value="SIS_dom"/>
</dbReference>
<dbReference type="CDD" id="cd05006">
    <property type="entry name" value="SIS_GmhA"/>
    <property type="match status" value="1"/>
</dbReference>
<protein>
    <submittedName>
        <fullName evidence="2">SIS domain-containing protein</fullName>
    </submittedName>
</protein>
<evidence type="ECO:0000259" key="1">
    <source>
        <dbReference type="PROSITE" id="PS51464"/>
    </source>
</evidence>
<reference evidence="2 3" key="1">
    <citation type="submission" date="2019-10" db="EMBL/GenBank/DDBJ databases">
        <title>Description of Paenibacillus humi sp. nov.</title>
        <authorList>
            <person name="Carlier A."/>
            <person name="Qi S."/>
        </authorList>
    </citation>
    <scope>NUCLEOTIDE SEQUENCE [LARGE SCALE GENOMIC DNA]</scope>
    <source>
        <strain evidence="2 3">LMG 31461</strain>
    </source>
</reference>
<dbReference type="Proteomes" id="UP000653578">
    <property type="component" value="Unassembled WGS sequence"/>
</dbReference>
<dbReference type="Gene3D" id="3.40.50.10490">
    <property type="entry name" value="Glucose-6-phosphate isomerase like protein, domain 1"/>
    <property type="match status" value="1"/>
</dbReference>
<dbReference type="InterPro" id="IPR050099">
    <property type="entry name" value="SIS_GmhA/DiaA_subfam"/>
</dbReference>
<feature type="domain" description="SIS" evidence="1">
    <location>
        <begin position="31"/>
        <end position="213"/>
    </location>
</feature>
<proteinExistence type="predicted"/>
<dbReference type="InterPro" id="IPR035461">
    <property type="entry name" value="GmhA/DiaA"/>
</dbReference>
<organism evidence="2 3">
    <name type="scientific">Paenibacillus plantarum</name>
    <dbReference type="NCBI Taxonomy" id="2654975"/>
    <lineage>
        <taxon>Bacteria</taxon>
        <taxon>Bacillati</taxon>
        <taxon>Bacillota</taxon>
        <taxon>Bacilli</taxon>
        <taxon>Bacillales</taxon>
        <taxon>Paenibacillaceae</taxon>
        <taxon>Paenibacillus</taxon>
    </lineage>
</organism>
<dbReference type="PANTHER" id="PTHR30390">
    <property type="entry name" value="SEDOHEPTULOSE 7-PHOSPHATE ISOMERASE / DNAA INITIATOR-ASSOCIATING FACTOR FOR REPLICATION INITIATION"/>
    <property type="match status" value="1"/>
</dbReference>
<dbReference type="PROSITE" id="PS51464">
    <property type="entry name" value="SIS"/>
    <property type="match status" value="1"/>
</dbReference>
<dbReference type="EMBL" id="WHNY01000004">
    <property type="protein sequence ID" value="NOU62446.1"/>
    <property type="molecule type" value="Genomic_DNA"/>
</dbReference>
<dbReference type="Pfam" id="PF13580">
    <property type="entry name" value="SIS_2"/>
    <property type="match status" value="1"/>
</dbReference>
<dbReference type="InterPro" id="IPR046348">
    <property type="entry name" value="SIS_dom_sf"/>
</dbReference>
<gene>
    <name evidence="2" type="ORF">GC096_00100</name>
</gene>
<name>A0ABX1X2T2_9BACL</name>
<evidence type="ECO:0000313" key="2">
    <source>
        <dbReference type="EMBL" id="NOU62446.1"/>
    </source>
</evidence>
<dbReference type="SUPFAM" id="SSF53697">
    <property type="entry name" value="SIS domain"/>
    <property type="match status" value="1"/>
</dbReference>
<keyword evidence="3" id="KW-1185">Reference proteome</keyword>
<evidence type="ECO:0000313" key="3">
    <source>
        <dbReference type="Proteomes" id="UP000653578"/>
    </source>
</evidence>
<accession>A0ABX1X2T2</accession>
<sequence length="213" mass="23507">MIVENHMQQLVARYPDLEICTPDIIAAFQLCAEAFHTGRKMLLCGNGGSASDCDHIAGELMKGFLSRRPVPLSFRGSLIQEWDEREGDYLADHLQQALPAISLTNHAALITAYANDVDPEMIFAQQVYGYGKKGDVLLALSTSGNSSNVLRAVQTARAIGMSTIGLTGKQGGRLKELCDVTISVPWERTPDIQERHLPIYHILCTMLEREFFG</sequence>
<comment type="caution">
    <text evidence="2">The sequence shown here is derived from an EMBL/GenBank/DDBJ whole genome shotgun (WGS) entry which is preliminary data.</text>
</comment>